<dbReference type="Proteomes" id="UP001268577">
    <property type="component" value="Unassembled WGS sequence"/>
</dbReference>
<dbReference type="InterPro" id="IPR035942">
    <property type="entry name" value="Lp2179-like_sf"/>
</dbReference>
<proteinExistence type="predicted"/>
<dbReference type="Gene3D" id="3.30.1820.10">
    <property type="entry name" value="Lp2179-like"/>
    <property type="match status" value="1"/>
</dbReference>
<protein>
    <submittedName>
        <fullName evidence="2">Cysteine desulfurase</fullName>
    </submittedName>
</protein>
<dbReference type="GeneID" id="95580459"/>
<evidence type="ECO:0000313" key="1">
    <source>
        <dbReference type="EMBL" id="MDT2833378.1"/>
    </source>
</evidence>
<evidence type="ECO:0000313" key="3">
    <source>
        <dbReference type="Proteomes" id="UP000288028"/>
    </source>
</evidence>
<dbReference type="Proteomes" id="UP000288028">
    <property type="component" value="Unassembled WGS sequence"/>
</dbReference>
<accession>A0A430B824</accession>
<organism evidence="2 3">
    <name type="scientific">Vagococcus carniphilus</name>
    <dbReference type="NCBI Taxonomy" id="218144"/>
    <lineage>
        <taxon>Bacteria</taxon>
        <taxon>Bacillati</taxon>
        <taxon>Bacillota</taxon>
        <taxon>Bacilli</taxon>
        <taxon>Lactobacillales</taxon>
        <taxon>Enterococcaceae</taxon>
        <taxon>Vagococcus</taxon>
    </lineage>
</organism>
<gene>
    <name evidence="2" type="ORF">CBF28_02645</name>
    <name evidence="1" type="ORF">P7H70_04875</name>
</gene>
<dbReference type="AlphaFoldDB" id="A0A430B824"/>
<comment type="caution">
    <text evidence="2">The sequence shown here is derived from an EMBL/GenBank/DDBJ whole genome shotgun (WGS) entry which is preliminary data.</text>
</comment>
<dbReference type="EMBL" id="JARQBZ010000007">
    <property type="protein sequence ID" value="MDT2833378.1"/>
    <property type="molecule type" value="Genomic_DNA"/>
</dbReference>
<reference evidence="1" key="2">
    <citation type="submission" date="2023-03" db="EMBL/GenBank/DDBJ databases">
        <authorList>
            <person name="Shen W."/>
            <person name="Cai J."/>
        </authorList>
    </citation>
    <scope>NUCLEOTIDE SEQUENCE</scope>
    <source>
        <strain evidence="1">P96-3</strain>
    </source>
</reference>
<dbReference type="SUPFAM" id="SSF160800">
    <property type="entry name" value="Lp2179-like"/>
    <property type="match status" value="1"/>
</dbReference>
<dbReference type="Pfam" id="PF08866">
    <property type="entry name" value="DUF1831"/>
    <property type="match status" value="1"/>
</dbReference>
<dbReference type="EMBL" id="NGKB01000002">
    <property type="protein sequence ID" value="RSU16445.1"/>
    <property type="molecule type" value="Genomic_DNA"/>
</dbReference>
<dbReference type="InterPro" id="IPR014965">
    <property type="entry name" value="Amino_acid_metab_prot_put"/>
</dbReference>
<keyword evidence="3" id="KW-1185">Reference proteome</keyword>
<sequence>MSFLDKATVDGSKTFYKVKETARPYAFKDYGFKETASGNFQLVRPLDTNPQNKQSPKLKMTVAKDLKTLKMSITTPNGMKSMNIFSGDNHKEKQDQFNYIMADMIHYGCLEEVK</sequence>
<evidence type="ECO:0000313" key="2">
    <source>
        <dbReference type="EMBL" id="RSU16445.1"/>
    </source>
</evidence>
<reference evidence="2 3" key="1">
    <citation type="submission" date="2017-05" db="EMBL/GenBank/DDBJ databases">
        <title>Vagococcus spp. assemblies.</title>
        <authorList>
            <person name="Gulvik C.A."/>
        </authorList>
    </citation>
    <scope>NUCLEOTIDE SEQUENCE [LARGE SCALE GENOMIC DNA]</scope>
    <source>
        <strain evidence="2 3">SS1714</strain>
    </source>
</reference>
<name>A0A430B824_9ENTE</name>
<dbReference type="OrthoDB" id="2166222at2"/>
<dbReference type="RefSeq" id="WP_126791642.1">
    <property type="nucleotide sequence ID" value="NZ_CP060720.1"/>
</dbReference>